<organism evidence="1">
    <name type="scientific">Arundo donax</name>
    <name type="common">Giant reed</name>
    <name type="synonym">Donax arundinaceus</name>
    <dbReference type="NCBI Taxonomy" id="35708"/>
    <lineage>
        <taxon>Eukaryota</taxon>
        <taxon>Viridiplantae</taxon>
        <taxon>Streptophyta</taxon>
        <taxon>Embryophyta</taxon>
        <taxon>Tracheophyta</taxon>
        <taxon>Spermatophyta</taxon>
        <taxon>Magnoliopsida</taxon>
        <taxon>Liliopsida</taxon>
        <taxon>Poales</taxon>
        <taxon>Poaceae</taxon>
        <taxon>PACMAD clade</taxon>
        <taxon>Arundinoideae</taxon>
        <taxon>Arundineae</taxon>
        <taxon>Arundo</taxon>
    </lineage>
</organism>
<name>A0A0A9HYH2_ARUDO</name>
<protein>
    <submittedName>
        <fullName evidence="1">Uncharacterized protein</fullName>
    </submittedName>
</protein>
<accession>A0A0A9HYH2</accession>
<evidence type="ECO:0000313" key="1">
    <source>
        <dbReference type="EMBL" id="JAE37963.1"/>
    </source>
</evidence>
<reference evidence="1" key="2">
    <citation type="journal article" date="2015" name="Data Brief">
        <title>Shoot transcriptome of the giant reed, Arundo donax.</title>
        <authorList>
            <person name="Barrero R.A."/>
            <person name="Guerrero F.D."/>
            <person name="Moolhuijzen P."/>
            <person name="Goolsby J.A."/>
            <person name="Tidwell J."/>
            <person name="Bellgard S.E."/>
            <person name="Bellgard M.I."/>
        </authorList>
    </citation>
    <scope>NUCLEOTIDE SEQUENCE</scope>
    <source>
        <tissue evidence="1">Shoot tissue taken approximately 20 cm above the soil surface</tissue>
    </source>
</reference>
<dbReference type="EMBL" id="GBRH01159933">
    <property type="protein sequence ID" value="JAE37963.1"/>
    <property type="molecule type" value="Transcribed_RNA"/>
</dbReference>
<dbReference type="AlphaFoldDB" id="A0A0A9HYH2"/>
<proteinExistence type="predicted"/>
<reference evidence="1" key="1">
    <citation type="submission" date="2014-09" db="EMBL/GenBank/DDBJ databases">
        <authorList>
            <person name="Magalhaes I.L.F."/>
            <person name="Oliveira U."/>
            <person name="Santos F.R."/>
            <person name="Vidigal T.H.D.A."/>
            <person name="Brescovit A.D."/>
            <person name="Santos A.J."/>
        </authorList>
    </citation>
    <scope>NUCLEOTIDE SEQUENCE</scope>
    <source>
        <tissue evidence="1">Shoot tissue taken approximately 20 cm above the soil surface</tissue>
    </source>
</reference>
<sequence>MFANGSCLKILMLYDITLFGG</sequence>